<evidence type="ECO:0000256" key="1">
    <source>
        <dbReference type="ARBA" id="ARBA00001913"/>
    </source>
</evidence>
<organism evidence="4 5">
    <name type="scientific">Tegillarca granosa</name>
    <name type="common">Malaysian cockle</name>
    <name type="synonym">Anadara granosa</name>
    <dbReference type="NCBI Taxonomy" id="220873"/>
    <lineage>
        <taxon>Eukaryota</taxon>
        <taxon>Metazoa</taxon>
        <taxon>Spiralia</taxon>
        <taxon>Lophotrochozoa</taxon>
        <taxon>Mollusca</taxon>
        <taxon>Bivalvia</taxon>
        <taxon>Autobranchia</taxon>
        <taxon>Pteriomorphia</taxon>
        <taxon>Arcoida</taxon>
        <taxon>Arcoidea</taxon>
        <taxon>Arcidae</taxon>
        <taxon>Tegillarca</taxon>
    </lineage>
</organism>
<sequence length="255" mass="29043">MSGLDRLGLSDNTLVYFTSDNGAHLEEKGVHGEVDGGSNGILKGGKTHGAVDGGIRLPSSVRFPGKIPSNSVIEEPTWQMDMFPTIAHLIGASTPKDRIIDGKNIINLLQGKEKITPHEFFFHYCDIVHAVRYRPRTGNKIWKLVFYMPNYLPGKTVCYFGCLCRDCVKLEKPELYELTSDPGERNPLDIDSSREYKKLVTIMTKAKEDHEKTVVHVQQQLSIYNSLWRPHMQPCCNFPYCSCEDSKYKNYEYKF</sequence>
<evidence type="ECO:0000313" key="4">
    <source>
        <dbReference type="EMBL" id="KAJ8308873.1"/>
    </source>
</evidence>
<reference evidence="4 5" key="1">
    <citation type="submission" date="2022-12" db="EMBL/GenBank/DDBJ databases">
        <title>Chromosome-level genome of Tegillarca granosa.</title>
        <authorList>
            <person name="Kim J."/>
        </authorList>
    </citation>
    <scope>NUCLEOTIDE SEQUENCE [LARGE SCALE GENOMIC DNA]</scope>
    <source>
        <strain evidence="4">Teg-2019</strain>
        <tissue evidence="4">Adductor muscle</tissue>
    </source>
</reference>
<accession>A0ABQ9EUL0</accession>
<protein>
    <recommendedName>
        <fullName evidence="3">Sulfatase N-terminal domain-containing protein</fullName>
    </recommendedName>
</protein>
<dbReference type="InterPro" id="IPR050738">
    <property type="entry name" value="Sulfatase"/>
</dbReference>
<dbReference type="InterPro" id="IPR000917">
    <property type="entry name" value="Sulfatase_N"/>
</dbReference>
<evidence type="ECO:0000259" key="3">
    <source>
        <dbReference type="Pfam" id="PF00884"/>
    </source>
</evidence>
<feature type="domain" description="Sulfatase N-terminal" evidence="3">
    <location>
        <begin position="4"/>
        <end position="91"/>
    </location>
</feature>
<comment type="cofactor">
    <cofactor evidence="1">
        <name>Ca(2+)</name>
        <dbReference type="ChEBI" id="CHEBI:29108"/>
    </cofactor>
</comment>
<dbReference type="Pfam" id="PF14707">
    <property type="entry name" value="Sulfatase_C"/>
    <property type="match status" value="1"/>
</dbReference>
<gene>
    <name evidence="4" type="ORF">KUTeg_013747</name>
</gene>
<keyword evidence="5" id="KW-1185">Reference proteome</keyword>
<dbReference type="Gene3D" id="3.30.1120.10">
    <property type="match status" value="1"/>
</dbReference>
<proteinExistence type="inferred from homology"/>
<dbReference type="Gene3D" id="3.40.720.10">
    <property type="entry name" value="Alkaline Phosphatase, subunit A"/>
    <property type="match status" value="1"/>
</dbReference>
<name>A0ABQ9EUL0_TEGGR</name>
<comment type="caution">
    <text evidence="4">The sequence shown here is derived from an EMBL/GenBank/DDBJ whole genome shotgun (WGS) entry which is preliminary data.</text>
</comment>
<evidence type="ECO:0000313" key="5">
    <source>
        <dbReference type="Proteomes" id="UP001217089"/>
    </source>
</evidence>
<dbReference type="PANTHER" id="PTHR42693">
    <property type="entry name" value="ARYLSULFATASE FAMILY MEMBER"/>
    <property type="match status" value="1"/>
</dbReference>
<dbReference type="PANTHER" id="PTHR42693:SF49">
    <property type="entry name" value="SULFATASE N-TERMINAL DOMAIN-CONTAINING PROTEIN"/>
    <property type="match status" value="1"/>
</dbReference>
<evidence type="ECO:0000256" key="2">
    <source>
        <dbReference type="ARBA" id="ARBA00008779"/>
    </source>
</evidence>
<dbReference type="Proteomes" id="UP001217089">
    <property type="component" value="Unassembled WGS sequence"/>
</dbReference>
<dbReference type="InterPro" id="IPR017850">
    <property type="entry name" value="Alkaline_phosphatase_core_sf"/>
</dbReference>
<dbReference type="EMBL" id="JARBDR010000657">
    <property type="protein sequence ID" value="KAJ8308873.1"/>
    <property type="molecule type" value="Genomic_DNA"/>
</dbReference>
<dbReference type="SUPFAM" id="SSF53649">
    <property type="entry name" value="Alkaline phosphatase-like"/>
    <property type="match status" value="1"/>
</dbReference>
<comment type="similarity">
    <text evidence="2">Belongs to the sulfatase family.</text>
</comment>
<dbReference type="Pfam" id="PF00884">
    <property type="entry name" value="Sulfatase"/>
    <property type="match status" value="1"/>
</dbReference>